<name>A0ABS9T783_9PSEU</name>
<sequence length="126" mass="13307">MIGGRVLDASAVVAFASGRSVYSAALVWTAVEEGLVLSIPSTGVAAAWALLDEKDRPVLEVLLQLPVAVIDDLTAARARTVGWAGGELLEAHALLCARDRGWPLVTRDASRYIDTDLAGVDLEQLP</sequence>
<keyword evidence="2" id="KW-1185">Reference proteome</keyword>
<evidence type="ECO:0000313" key="1">
    <source>
        <dbReference type="EMBL" id="MCH6164390.1"/>
    </source>
</evidence>
<organism evidence="1 2">
    <name type="scientific">Pseudonocardia alaniniphila</name>
    <dbReference type="NCBI Taxonomy" id="75291"/>
    <lineage>
        <taxon>Bacteria</taxon>
        <taxon>Bacillati</taxon>
        <taxon>Actinomycetota</taxon>
        <taxon>Actinomycetes</taxon>
        <taxon>Pseudonocardiales</taxon>
        <taxon>Pseudonocardiaceae</taxon>
        <taxon>Pseudonocardia</taxon>
    </lineage>
</organism>
<geneLocation type="plasmid" evidence="1">
    <name>unnamed</name>
</geneLocation>
<keyword evidence="1" id="KW-0614">Plasmid</keyword>
<comment type="caution">
    <text evidence="1">The sequence shown here is derived from an EMBL/GenBank/DDBJ whole genome shotgun (WGS) entry which is preliminary data.</text>
</comment>
<dbReference type="EMBL" id="JAKXMK010000002">
    <property type="protein sequence ID" value="MCH6164390.1"/>
    <property type="molecule type" value="Genomic_DNA"/>
</dbReference>
<dbReference type="RefSeq" id="WP_241034590.1">
    <property type="nucleotide sequence ID" value="NZ_BAAAJF010000034.1"/>
</dbReference>
<accession>A0ABS9T783</accession>
<gene>
    <name evidence="1" type="ORF">MMF94_01745</name>
</gene>
<dbReference type="Proteomes" id="UP001299970">
    <property type="component" value="Unassembled WGS sequence"/>
</dbReference>
<evidence type="ECO:0000313" key="2">
    <source>
        <dbReference type="Proteomes" id="UP001299970"/>
    </source>
</evidence>
<reference evidence="1 2" key="1">
    <citation type="submission" date="2022-03" db="EMBL/GenBank/DDBJ databases">
        <title>Pseudonocardia alaer sp. nov., a novel actinomycete isolated from reed forest soil.</title>
        <authorList>
            <person name="Wang L."/>
        </authorList>
    </citation>
    <scope>NUCLEOTIDE SEQUENCE [LARGE SCALE GENOMIC DNA]</scope>
    <source>
        <strain evidence="1 2">Y-16303</strain>
        <plasmid evidence="1">unnamed</plasmid>
    </source>
</reference>
<protein>
    <recommendedName>
        <fullName evidence="3">PIN domain nuclease of toxin-antitoxin system</fullName>
    </recommendedName>
</protein>
<proteinExistence type="predicted"/>
<evidence type="ECO:0008006" key="3">
    <source>
        <dbReference type="Google" id="ProtNLM"/>
    </source>
</evidence>